<reference evidence="2" key="1">
    <citation type="submission" date="2020-06" db="EMBL/GenBank/DDBJ databases">
        <authorList>
            <person name="Li T."/>
            <person name="Hu X."/>
            <person name="Zhang T."/>
            <person name="Song X."/>
            <person name="Zhang H."/>
            <person name="Dai N."/>
            <person name="Sheng W."/>
            <person name="Hou X."/>
            <person name="Wei L."/>
        </authorList>
    </citation>
    <scope>NUCLEOTIDE SEQUENCE</scope>
    <source>
        <strain evidence="2">3651</strain>
        <tissue evidence="2">Leaf</tissue>
    </source>
</reference>
<protein>
    <submittedName>
        <fullName evidence="2">Uncharacterized protein</fullName>
    </submittedName>
</protein>
<evidence type="ECO:0000313" key="3">
    <source>
        <dbReference type="Proteomes" id="UP001293254"/>
    </source>
</evidence>
<evidence type="ECO:0000313" key="2">
    <source>
        <dbReference type="EMBL" id="KAK4427261.1"/>
    </source>
</evidence>
<dbReference type="AlphaFoldDB" id="A0AAE1YCG8"/>
<feature type="compositionally biased region" description="Basic residues" evidence="1">
    <location>
        <begin position="179"/>
        <end position="189"/>
    </location>
</feature>
<feature type="compositionally biased region" description="Polar residues" evidence="1">
    <location>
        <begin position="168"/>
        <end position="177"/>
    </location>
</feature>
<feature type="compositionally biased region" description="Polar residues" evidence="1">
    <location>
        <begin position="253"/>
        <end position="271"/>
    </location>
</feature>
<proteinExistence type="predicted"/>
<feature type="region of interest" description="Disordered" evidence="1">
    <location>
        <begin position="144"/>
        <end position="277"/>
    </location>
</feature>
<evidence type="ECO:0000256" key="1">
    <source>
        <dbReference type="SAM" id="MobiDB-lite"/>
    </source>
</evidence>
<comment type="caution">
    <text evidence="2">The sequence shown here is derived from an EMBL/GenBank/DDBJ whole genome shotgun (WGS) entry which is preliminary data.</text>
</comment>
<name>A0AAE1YCG8_9LAMI</name>
<keyword evidence="3" id="KW-1185">Reference proteome</keyword>
<organism evidence="2 3">
    <name type="scientific">Sesamum alatum</name>
    <dbReference type="NCBI Taxonomy" id="300844"/>
    <lineage>
        <taxon>Eukaryota</taxon>
        <taxon>Viridiplantae</taxon>
        <taxon>Streptophyta</taxon>
        <taxon>Embryophyta</taxon>
        <taxon>Tracheophyta</taxon>
        <taxon>Spermatophyta</taxon>
        <taxon>Magnoliopsida</taxon>
        <taxon>eudicotyledons</taxon>
        <taxon>Gunneridae</taxon>
        <taxon>Pentapetalae</taxon>
        <taxon>asterids</taxon>
        <taxon>lamiids</taxon>
        <taxon>Lamiales</taxon>
        <taxon>Pedaliaceae</taxon>
        <taxon>Sesamum</taxon>
    </lineage>
</organism>
<gene>
    <name evidence="2" type="ORF">Salat_1495000</name>
</gene>
<dbReference type="Proteomes" id="UP001293254">
    <property type="component" value="Unassembled WGS sequence"/>
</dbReference>
<feature type="compositionally biased region" description="Basic and acidic residues" evidence="1">
    <location>
        <begin position="57"/>
        <end position="72"/>
    </location>
</feature>
<reference evidence="2" key="2">
    <citation type="journal article" date="2024" name="Plant">
        <title>Genomic evolution and insights into agronomic trait innovations of Sesamum species.</title>
        <authorList>
            <person name="Miao H."/>
            <person name="Wang L."/>
            <person name="Qu L."/>
            <person name="Liu H."/>
            <person name="Sun Y."/>
            <person name="Le M."/>
            <person name="Wang Q."/>
            <person name="Wei S."/>
            <person name="Zheng Y."/>
            <person name="Lin W."/>
            <person name="Duan Y."/>
            <person name="Cao H."/>
            <person name="Xiong S."/>
            <person name="Wang X."/>
            <person name="Wei L."/>
            <person name="Li C."/>
            <person name="Ma Q."/>
            <person name="Ju M."/>
            <person name="Zhao R."/>
            <person name="Li G."/>
            <person name="Mu C."/>
            <person name="Tian Q."/>
            <person name="Mei H."/>
            <person name="Zhang T."/>
            <person name="Gao T."/>
            <person name="Zhang H."/>
        </authorList>
    </citation>
    <scope>NUCLEOTIDE SEQUENCE</scope>
    <source>
        <strain evidence="2">3651</strain>
    </source>
</reference>
<sequence length="277" mass="30247">MSGIGEGRRFYIIMNKGFKLLLDDNDIKEHALKHVGGELQVFVEVEAEVGLNEQSVEGDKGKGIMESEHESNDLGVSNSIADDEGDMVRDDTLSGSGDDTLSGEGGESGDDTLFGEGGESGDNTLFGLEEVTTGAEILQGMQQRLEISRSSKQSVDKARKRRKKVASHPSQEKNNAMKSKGKMQTRKKSRVQEGNAKSRNANMRAENAEVVETPNILPPTETVHVEEPAPPTTLPSEISSQHAQVLTIPRPSMFTQMQMSLPSQPTQSQTILEHHHQ</sequence>
<dbReference type="EMBL" id="JACGWO010000005">
    <property type="protein sequence ID" value="KAK4427261.1"/>
    <property type="molecule type" value="Genomic_DNA"/>
</dbReference>
<feature type="compositionally biased region" description="Polar residues" evidence="1">
    <location>
        <begin position="234"/>
        <end position="244"/>
    </location>
</feature>
<feature type="region of interest" description="Disordered" evidence="1">
    <location>
        <begin position="56"/>
        <end position="125"/>
    </location>
</feature>
<accession>A0AAE1YCG8</accession>
<feature type="compositionally biased region" description="Basic and acidic residues" evidence="1">
    <location>
        <begin position="146"/>
        <end position="157"/>
    </location>
</feature>